<dbReference type="PANTHER" id="PTHR36156:SF2">
    <property type="entry name" value="CUPIN TYPE-2 DOMAIN-CONTAINING PROTEIN"/>
    <property type="match status" value="1"/>
</dbReference>
<organism evidence="2 3">
    <name type="scientific">Ruixingdingia sedimenti</name>
    <dbReference type="NCBI Taxonomy" id="3073604"/>
    <lineage>
        <taxon>Bacteria</taxon>
        <taxon>Pseudomonadati</taxon>
        <taxon>Pseudomonadota</taxon>
        <taxon>Alphaproteobacteria</taxon>
        <taxon>Rhodobacterales</taxon>
        <taxon>Paracoccaceae</taxon>
        <taxon>Ruixingdingia</taxon>
    </lineage>
</organism>
<dbReference type="InterPro" id="IPR011051">
    <property type="entry name" value="RmlC_Cupin_sf"/>
</dbReference>
<sequence length="179" mass="18806">MKIRRVVTGKDASGKSVFVSDGHSPREMVLQHTPGFVSSPLWLVPGPPDLRQGHADTMAQNGPLLAGPGGACFLVVTFPPDSVMMSPEFNPALAGPEHAAAAPGIAETFEMDNPGMHTTPTLDCVTVIKGEIVLELDDGATTTLRAGDTVVQHGARHAWRNPGTEPATVSFVMLGAHPR</sequence>
<gene>
    <name evidence="2" type="ORF">RGD00_07115</name>
</gene>
<dbReference type="InterPro" id="IPR047142">
    <property type="entry name" value="OryJ/VirC-like"/>
</dbReference>
<dbReference type="PANTHER" id="PTHR36156">
    <property type="entry name" value="SLR2101 PROTEIN"/>
    <property type="match status" value="1"/>
</dbReference>
<dbReference type="Proteomes" id="UP001247754">
    <property type="component" value="Unassembled WGS sequence"/>
</dbReference>
<protein>
    <submittedName>
        <fullName evidence="2">Cupin domain-containing protein</fullName>
    </submittedName>
</protein>
<dbReference type="EMBL" id="JAVKPH010000006">
    <property type="protein sequence ID" value="MDR5652366.1"/>
    <property type="molecule type" value="Genomic_DNA"/>
</dbReference>
<proteinExistence type="predicted"/>
<reference evidence="2 3" key="1">
    <citation type="submission" date="2023-09" db="EMBL/GenBank/DDBJ databases">
        <title>Xinfangfangia sedmenti sp. nov., isolated the sedment.</title>
        <authorList>
            <person name="Xu L."/>
        </authorList>
    </citation>
    <scope>NUCLEOTIDE SEQUENCE [LARGE SCALE GENOMIC DNA]</scope>
    <source>
        <strain evidence="2 3">LG-4</strain>
    </source>
</reference>
<dbReference type="Gene3D" id="2.60.120.10">
    <property type="entry name" value="Jelly Rolls"/>
    <property type="match status" value="1"/>
</dbReference>
<feature type="domain" description="Cupin type-2" evidence="1">
    <location>
        <begin position="115"/>
        <end position="171"/>
    </location>
</feature>
<evidence type="ECO:0000259" key="1">
    <source>
        <dbReference type="Pfam" id="PF07883"/>
    </source>
</evidence>
<dbReference type="SUPFAM" id="SSF51182">
    <property type="entry name" value="RmlC-like cupins"/>
    <property type="match status" value="1"/>
</dbReference>
<evidence type="ECO:0000313" key="3">
    <source>
        <dbReference type="Proteomes" id="UP001247754"/>
    </source>
</evidence>
<dbReference type="InterPro" id="IPR013096">
    <property type="entry name" value="Cupin_2"/>
</dbReference>
<accession>A0ABU1F660</accession>
<comment type="caution">
    <text evidence="2">The sequence shown here is derived from an EMBL/GenBank/DDBJ whole genome shotgun (WGS) entry which is preliminary data.</text>
</comment>
<dbReference type="RefSeq" id="WP_310456616.1">
    <property type="nucleotide sequence ID" value="NZ_JAVKPH010000006.1"/>
</dbReference>
<keyword evidence="3" id="KW-1185">Reference proteome</keyword>
<dbReference type="Pfam" id="PF07883">
    <property type="entry name" value="Cupin_2"/>
    <property type="match status" value="1"/>
</dbReference>
<dbReference type="InterPro" id="IPR014710">
    <property type="entry name" value="RmlC-like_jellyroll"/>
</dbReference>
<evidence type="ECO:0000313" key="2">
    <source>
        <dbReference type="EMBL" id="MDR5652366.1"/>
    </source>
</evidence>
<dbReference type="CDD" id="cd02231">
    <property type="entry name" value="cupin_BLL6423-like"/>
    <property type="match status" value="1"/>
</dbReference>
<name>A0ABU1F660_9RHOB</name>